<proteinExistence type="inferred from homology"/>
<evidence type="ECO:0000256" key="4">
    <source>
        <dbReference type="ARBA" id="ARBA00022694"/>
    </source>
</evidence>
<gene>
    <name evidence="8" type="ORF">QCA50_002239</name>
</gene>
<dbReference type="Pfam" id="PF04189">
    <property type="entry name" value="Gcd10p"/>
    <property type="match status" value="1"/>
</dbReference>
<accession>A0AAW0GYL1</accession>
<protein>
    <recommendedName>
        <fullName evidence="3">tRNA (adenine(58)-N(1))-methyltransferase non-catalytic subunit TRM6</fullName>
    </recommendedName>
    <alternativeName>
        <fullName evidence="6">tRNA(m1A58)-methyltransferase subunit TRM6</fullName>
    </alternativeName>
</protein>
<sequence length="458" mass="50338">MDVGEGPSNAPIHGTTTIQAGDTVLIKIPSGDVRTLKIEKGGTIHLGKFGSFYSGELIGQPYGLTYDIVEKKLKVVPPRTFQEVEDTGATNELINDAQIQPMTVHEVEALKKSGISAEEIIKRQIEQHSSFELKTEYSKEKYKKRKEAKYSKSFSTVIPTLFNVTDYWFKKDQNRLRDIRPDSLSQMLNLANIRPGGKYLAVDEASGIVIAGILERLGGNGRLITLCDVESPPAYPALTQMNFDKKLTSIMSSLNWATADEDYTPVLTLIDTQSGPAKSESQRSRQNKRKAMANALTETREELFAGEFDGLIVASQYDPFSILEELSPYLGGSASIVVHSPQVQILSDLAAKLKDIPTYLAPAVSEAWLRQYQILPGRTHPLMNASGSGGFILHTIKVYDDPSASSVMAHRKAAKKARTEQTEAEPSHSTPDQEQEAITEVKAKPSDSMEVDSSNSNS</sequence>
<dbReference type="GO" id="GO:0030488">
    <property type="term" value="P:tRNA methylation"/>
    <property type="evidence" value="ECO:0007669"/>
    <property type="project" value="InterPro"/>
</dbReference>
<dbReference type="PANTHER" id="PTHR12945:SF0">
    <property type="entry name" value="TRNA (ADENINE(58)-N(1))-METHYLTRANSFERASE NON-CATALYTIC SUBUNIT TRM6"/>
    <property type="match status" value="1"/>
</dbReference>
<dbReference type="Gene3D" id="3.10.330.20">
    <property type="match status" value="1"/>
</dbReference>
<feature type="region of interest" description="Disordered" evidence="7">
    <location>
        <begin position="409"/>
        <end position="458"/>
    </location>
</feature>
<evidence type="ECO:0000313" key="9">
    <source>
        <dbReference type="Proteomes" id="UP001385951"/>
    </source>
</evidence>
<comment type="subcellular location">
    <subcellularLocation>
        <location evidence="1">Nucleus</location>
    </subcellularLocation>
</comment>
<dbReference type="GO" id="GO:0031515">
    <property type="term" value="C:tRNA (m1A) methyltransferase complex"/>
    <property type="evidence" value="ECO:0007669"/>
    <property type="project" value="InterPro"/>
</dbReference>
<comment type="caution">
    <text evidence="8">The sequence shown here is derived from an EMBL/GenBank/DDBJ whole genome shotgun (WGS) entry which is preliminary data.</text>
</comment>
<evidence type="ECO:0000256" key="6">
    <source>
        <dbReference type="ARBA" id="ARBA00032319"/>
    </source>
</evidence>
<keyword evidence="4" id="KW-0819">tRNA processing</keyword>
<dbReference type="PANTHER" id="PTHR12945">
    <property type="entry name" value="TRANSLATION INITIATION FACTOR EIF3-RELATED"/>
    <property type="match status" value="1"/>
</dbReference>
<comment type="similarity">
    <text evidence="2">Belongs to the TRM6/GCD10 family.</text>
</comment>
<dbReference type="InterPro" id="IPR029063">
    <property type="entry name" value="SAM-dependent_MTases_sf"/>
</dbReference>
<name>A0AAW0GYL1_9APHY</name>
<dbReference type="AlphaFoldDB" id="A0AAW0GYL1"/>
<evidence type="ECO:0000256" key="1">
    <source>
        <dbReference type="ARBA" id="ARBA00004123"/>
    </source>
</evidence>
<keyword evidence="5" id="KW-0539">Nucleus</keyword>
<dbReference type="Proteomes" id="UP001385951">
    <property type="component" value="Unassembled WGS sequence"/>
</dbReference>
<evidence type="ECO:0000256" key="5">
    <source>
        <dbReference type="ARBA" id="ARBA00023242"/>
    </source>
</evidence>
<dbReference type="InterPro" id="IPR017423">
    <property type="entry name" value="TRM6"/>
</dbReference>
<evidence type="ECO:0000256" key="3">
    <source>
        <dbReference type="ARBA" id="ARBA00021704"/>
    </source>
</evidence>
<dbReference type="Gene3D" id="3.40.50.150">
    <property type="entry name" value="Vaccinia Virus protein VP39"/>
    <property type="match status" value="1"/>
</dbReference>
<dbReference type="GO" id="GO:0005634">
    <property type="term" value="C:nucleus"/>
    <property type="evidence" value="ECO:0007669"/>
    <property type="project" value="UniProtKB-SubCell"/>
</dbReference>
<evidence type="ECO:0000256" key="7">
    <source>
        <dbReference type="SAM" id="MobiDB-lite"/>
    </source>
</evidence>
<dbReference type="EMBL" id="JASBNA010000002">
    <property type="protein sequence ID" value="KAK7695050.1"/>
    <property type="molecule type" value="Genomic_DNA"/>
</dbReference>
<organism evidence="8 9">
    <name type="scientific">Cerrena zonata</name>
    <dbReference type="NCBI Taxonomy" id="2478898"/>
    <lineage>
        <taxon>Eukaryota</taxon>
        <taxon>Fungi</taxon>
        <taxon>Dikarya</taxon>
        <taxon>Basidiomycota</taxon>
        <taxon>Agaricomycotina</taxon>
        <taxon>Agaricomycetes</taxon>
        <taxon>Polyporales</taxon>
        <taxon>Cerrenaceae</taxon>
        <taxon>Cerrena</taxon>
    </lineage>
</organism>
<keyword evidence="9" id="KW-1185">Reference proteome</keyword>
<reference evidence="8 9" key="1">
    <citation type="submission" date="2022-09" db="EMBL/GenBank/DDBJ databases">
        <authorList>
            <person name="Palmer J.M."/>
        </authorList>
    </citation>
    <scope>NUCLEOTIDE SEQUENCE [LARGE SCALE GENOMIC DNA]</scope>
    <source>
        <strain evidence="8 9">DSM 7382</strain>
    </source>
</reference>
<evidence type="ECO:0000256" key="2">
    <source>
        <dbReference type="ARBA" id="ARBA00008320"/>
    </source>
</evidence>
<evidence type="ECO:0000313" key="8">
    <source>
        <dbReference type="EMBL" id="KAK7695050.1"/>
    </source>
</evidence>